<dbReference type="EMBL" id="BAABJV010000003">
    <property type="protein sequence ID" value="GAA4771714.1"/>
    <property type="molecule type" value="Genomic_DNA"/>
</dbReference>
<evidence type="ECO:0000256" key="2">
    <source>
        <dbReference type="ARBA" id="ARBA00023125"/>
    </source>
</evidence>
<dbReference type="SUPFAM" id="SSF64288">
    <property type="entry name" value="Chorismate lyase-like"/>
    <property type="match status" value="1"/>
</dbReference>
<dbReference type="InterPro" id="IPR028978">
    <property type="entry name" value="Chorismate_lyase_/UTRA_dom_sf"/>
</dbReference>
<protein>
    <submittedName>
        <fullName evidence="5">GntR family transcriptional regulator</fullName>
    </submittedName>
</protein>
<accession>A0ABP9A1J6</accession>
<reference evidence="6" key="1">
    <citation type="journal article" date="2019" name="Int. J. Syst. Evol. Microbiol.">
        <title>The Global Catalogue of Microorganisms (GCM) 10K type strain sequencing project: providing services to taxonomists for standard genome sequencing and annotation.</title>
        <authorList>
            <consortium name="The Broad Institute Genomics Platform"/>
            <consortium name="The Broad Institute Genome Sequencing Center for Infectious Disease"/>
            <person name="Wu L."/>
            <person name="Ma J."/>
        </authorList>
    </citation>
    <scope>NUCLEOTIDE SEQUENCE [LARGE SCALE GENOMIC DNA]</scope>
    <source>
        <strain evidence="6">JCM 18324</strain>
    </source>
</reference>
<keyword evidence="2" id="KW-0238">DNA-binding</keyword>
<dbReference type="PROSITE" id="PS50949">
    <property type="entry name" value="HTH_GNTR"/>
    <property type="match status" value="1"/>
</dbReference>
<evidence type="ECO:0000313" key="6">
    <source>
        <dbReference type="Proteomes" id="UP001501147"/>
    </source>
</evidence>
<gene>
    <name evidence="5" type="ORF">GCM10023329_18870</name>
</gene>
<dbReference type="Proteomes" id="UP001501147">
    <property type="component" value="Unassembled WGS sequence"/>
</dbReference>
<organism evidence="5 6">
    <name type="scientific">Streptomyces sanyensis</name>
    <dbReference type="NCBI Taxonomy" id="568869"/>
    <lineage>
        <taxon>Bacteria</taxon>
        <taxon>Bacillati</taxon>
        <taxon>Actinomycetota</taxon>
        <taxon>Actinomycetes</taxon>
        <taxon>Kitasatosporales</taxon>
        <taxon>Streptomycetaceae</taxon>
        <taxon>Streptomyces</taxon>
    </lineage>
</organism>
<dbReference type="CDD" id="cd07377">
    <property type="entry name" value="WHTH_GntR"/>
    <property type="match status" value="1"/>
</dbReference>
<feature type="domain" description="HTH gntR-type" evidence="4">
    <location>
        <begin position="7"/>
        <end position="75"/>
    </location>
</feature>
<evidence type="ECO:0000256" key="3">
    <source>
        <dbReference type="ARBA" id="ARBA00023163"/>
    </source>
</evidence>
<keyword evidence="6" id="KW-1185">Reference proteome</keyword>
<name>A0ABP9A1J6_9ACTN</name>
<dbReference type="Gene3D" id="1.10.10.10">
    <property type="entry name" value="Winged helix-like DNA-binding domain superfamily/Winged helix DNA-binding domain"/>
    <property type="match status" value="1"/>
</dbReference>
<dbReference type="Gene3D" id="3.40.1410.10">
    <property type="entry name" value="Chorismate lyase-like"/>
    <property type="match status" value="1"/>
</dbReference>
<comment type="caution">
    <text evidence="5">The sequence shown here is derived from an EMBL/GenBank/DDBJ whole genome shotgun (WGS) entry which is preliminary data.</text>
</comment>
<dbReference type="SUPFAM" id="SSF46785">
    <property type="entry name" value="Winged helix' DNA-binding domain"/>
    <property type="match status" value="1"/>
</dbReference>
<dbReference type="PANTHER" id="PTHR44846">
    <property type="entry name" value="MANNOSYL-D-GLYCERATE TRANSPORT/METABOLISM SYSTEM REPRESSOR MNGR-RELATED"/>
    <property type="match status" value="1"/>
</dbReference>
<dbReference type="InterPro" id="IPR000524">
    <property type="entry name" value="Tscrpt_reg_HTH_GntR"/>
</dbReference>
<keyword evidence="1" id="KW-0805">Transcription regulation</keyword>
<dbReference type="InterPro" id="IPR036390">
    <property type="entry name" value="WH_DNA-bd_sf"/>
</dbReference>
<sequence>MITPMRVSRAHSIADDLRSKITTGQLQPGQRLPAETELATRYGVSTATLRNALGTLQAEGLVEKIHGRGNFVHPPLRRTTYVGGWGTLDPRTAADAAQRVTIRTTKTTAPKEHPAALLARPEGTALTEILCLTYDGEVPHGLARTYVPHDTTSPPNVGTVTADAPCQGPAARFAVLTPPPAEVRETVCARLPTPDEASTLRIRPTTTVLAITRTTTDATGLIVEAAQLVFPADRVAAVFTSHLLDDADERQTRP</sequence>
<dbReference type="InterPro" id="IPR050679">
    <property type="entry name" value="Bact_HTH_transcr_reg"/>
</dbReference>
<dbReference type="SMART" id="SM00866">
    <property type="entry name" value="UTRA"/>
    <property type="match status" value="1"/>
</dbReference>
<dbReference type="PANTHER" id="PTHR44846:SF17">
    <property type="entry name" value="GNTR-FAMILY TRANSCRIPTIONAL REGULATOR"/>
    <property type="match status" value="1"/>
</dbReference>
<dbReference type="Pfam" id="PF07702">
    <property type="entry name" value="UTRA"/>
    <property type="match status" value="1"/>
</dbReference>
<keyword evidence="3" id="KW-0804">Transcription</keyword>
<evidence type="ECO:0000259" key="4">
    <source>
        <dbReference type="PROSITE" id="PS50949"/>
    </source>
</evidence>
<dbReference type="Pfam" id="PF00392">
    <property type="entry name" value="GntR"/>
    <property type="match status" value="1"/>
</dbReference>
<evidence type="ECO:0000313" key="5">
    <source>
        <dbReference type="EMBL" id="GAA4771714.1"/>
    </source>
</evidence>
<dbReference type="PRINTS" id="PR00035">
    <property type="entry name" value="HTHGNTR"/>
</dbReference>
<dbReference type="InterPro" id="IPR011663">
    <property type="entry name" value="UTRA"/>
</dbReference>
<dbReference type="SMART" id="SM00345">
    <property type="entry name" value="HTH_GNTR"/>
    <property type="match status" value="1"/>
</dbReference>
<dbReference type="InterPro" id="IPR036388">
    <property type="entry name" value="WH-like_DNA-bd_sf"/>
</dbReference>
<evidence type="ECO:0000256" key="1">
    <source>
        <dbReference type="ARBA" id="ARBA00023015"/>
    </source>
</evidence>
<proteinExistence type="predicted"/>